<dbReference type="Pfam" id="PF00583">
    <property type="entry name" value="Acetyltransf_1"/>
    <property type="match status" value="1"/>
</dbReference>
<dbReference type="GO" id="GO:0016747">
    <property type="term" value="F:acyltransferase activity, transferring groups other than amino-acyl groups"/>
    <property type="evidence" value="ECO:0007669"/>
    <property type="project" value="InterPro"/>
</dbReference>
<evidence type="ECO:0000259" key="1">
    <source>
        <dbReference type="PROSITE" id="PS51186"/>
    </source>
</evidence>
<gene>
    <name evidence="2" type="ORF">GKE90_11030</name>
</gene>
<dbReference type="InterPro" id="IPR000182">
    <property type="entry name" value="GNAT_dom"/>
</dbReference>
<reference evidence="2 3" key="1">
    <citation type="journal article" date="2019" name="Nat. Med.">
        <title>A library of human gut bacterial isolates paired with longitudinal multiomics data enables mechanistic microbiome research.</title>
        <authorList>
            <person name="Poyet M."/>
            <person name="Groussin M."/>
            <person name="Gibbons S.M."/>
            <person name="Avila-Pacheco J."/>
            <person name="Jiang X."/>
            <person name="Kearney S.M."/>
            <person name="Perrotta A.R."/>
            <person name="Berdy B."/>
            <person name="Zhao S."/>
            <person name="Lieberman T.D."/>
            <person name="Swanson P.K."/>
            <person name="Smith M."/>
            <person name="Roesemann S."/>
            <person name="Alexander J.E."/>
            <person name="Rich S.A."/>
            <person name="Livny J."/>
            <person name="Vlamakis H."/>
            <person name="Clish C."/>
            <person name="Bullock K."/>
            <person name="Deik A."/>
            <person name="Scott J."/>
            <person name="Pierce K.A."/>
            <person name="Xavier R.J."/>
            <person name="Alm E.J."/>
        </authorList>
    </citation>
    <scope>NUCLEOTIDE SEQUENCE [LARGE SCALE GENOMIC DNA]</scope>
    <source>
        <strain evidence="2 3">BIOML-A5</strain>
    </source>
</reference>
<dbReference type="AlphaFoldDB" id="A0A6I2RJN2"/>
<sequence>MSLNETALACLNRNRLLYLNMLEVLRRGSAELLWAGEGGVLLYDRGAGAYMLTARDRAALDGMLPLLPADCDLLVGHDLWYRDELAGRFGLWKEELCVQAAWMAPEPPEAPAFGGELRLLGEEWAPYVCEHYSKSDIGGLEHIRQAIGAGMLGAFVDGTLAGFAGFHGEGSIGLLEVLPAYRRRGLGEALLRGAVRLALERGQYAFGQVLIDNAPSLALQKKVGMTVAREPLYWLFRR</sequence>
<proteinExistence type="predicted"/>
<evidence type="ECO:0000313" key="3">
    <source>
        <dbReference type="Proteomes" id="UP000429811"/>
    </source>
</evidence>
<dbReference type="InterPro" id="IPR016181">
    <property type="entry name" value="Acyl_CoA_acyltransferase"/>
</dbReference>
<protein>
    <submittedName>
        <fullName evidence="2">GNAT family N-acetyltransferase</fullName>
    </submittedName>
</protein>
<dbReference type="PROSITE" id="PS51186">
    <property type="entry name" value="GNAT"/>
    <property type="match status" value="1"/>
</dbReference>
<comment type="caution">
    <text evidence="2">The sequence shown here is derived from an EMBL/GenBank/DDBJ whole genome shotgun (WGS) entry which is preliminary data.</text>
</comment>
<name>A0A6I2RJN2_FLAPL</name>
<organism evidence="2 3">
    <name type="scientific">Flavonifractor plautii</name>
    <name type="common">Fusobacterium plautii</name>
    <dbReference type="NCBI Taxonomy" id="292800"/>
    <lineage>
        <taxon>Bacteria</taxon>
        <taxon>Bacillati</taxon>
        <taxon>Bacillota</taxon>
        <taxon>Clostridia</taxon>
        <taxon>Eubacteriales</taxon>
        <taxon>Oscillospiraceae</taxon>
        <taxon>Flavonifractor</taxon>
    </lineage>
</organism>
<dbReference type="Gene3D" id="3.40.630.30">
    <property type="match status" value="1"/>
</dbReference>
<dbReference type="SUPFAM" id="SSF55729">
    <property type="entry name" value="Acyl-CoA N-acyltransferases (Nat)"/>
    <property type="match status" value="1"/>
</dbReference>
<accession>A0A6I2RJN2</accession>
<dbReference type="CDD" id="cd04301">
    <property type="entry name" value="NAT_SF"/>
    <property type="match status" value="1"/>
</dbReference>
<dbReference type="EMBL" id="WKPO01000013">
    <property type="protein sequence ID" value="MSB49223.1"/>
    <property type="molecule type" value="Genomic_DNA"/>
</dbReference>
<dbReference type="RefSeq" id="WP_154250185.1">
    <property type="nucleotide sequence ID" value="NZ_WKPO01000013.1"/>
</dbReference>
<keyword evidence="2" id="KW-0808">Transferase</keyword>
<dbReference type="Proteomes" id="UP000429811">
    <property type="component" value="Unassembled WGS sequence"/>
</dbReference>
<evidence type="ECO:0000313" key="2">
    <source>
        <dbReference type="EMBL" id="MSB49223.1"/>
    </source>
</evidence>
<feature type="domain" description="N-acetyltransferase" evidence="1">
    <location>
        <begin position="115"/>
        <end position="238"/>
    </location>
</feature>